<keyword evidence="3 12" id="KW-0813">Transport</keyword>
<dbReference type="EMBL" id="AUND01000023">
    <property type="protein sequence ID" value="KEO52743.1"/>
    <property type="molecule type" value="Genomic_DNA"/>
</dbReference>
<evidence type="ECO:0000256" key="2">
    <source>
        <dbReference type="ARBA" id="ARBA00009819"/>
    </source>
</evidence>
<dbReference type="GO" id="GO:0020037">
    <property type="term" value="F:heme binding"/>
    <property type="evidence" value="ECO:0007669"/>
    <property type="project" value="TreeGrafter"/>
</dbReference>
<feature type="transmembrane region" description="Helical" evidence="12">
    <location>
        <begin position="187"/>
        <end position="209"/>
    </location>
</feature>
<evidence type="ECO:0000256" key="3">
    <source>
        <dbReference type="ARBA" id="ARBA00022448"/>
    </source>
</evidence>
<feature type="transmembrane region" description="Helical" evidence="12">
    <location>
        <begin position="322"/>
        <end position="346"/>
    </location>
</feature>
<dbReference type="eggNOG" id="COG1271">
    <property type="taxonomic scope" value="Bacteria"/>
</dbReference>
<keyword evidence="11 12" id="KW-0472">Membrane</keyword>
<dbReference type="RefSeq" id="WP_051692460.1">
    <property type="nucleotide sequence ID" value="NZ_AUND01000023.1"/>
</dbReference>
<evidence type="ECO:0000256" key="9">
    <source>
        <dbReference type="ARBA" id="ARBA00022989"/>
    </source>
</evidence>
<comment type="subcellular location">
    <subcellularLocation>
        <location evidence="12">Cell inner membrane</location>
    </subcellularLocation>
    <subcellularLocation>
        <location evidence="1">Cell membrane</location>
        <topology evidence="1">Multi-pass membrane protein</topology>
    </subcellularLocation>
</comment>
<name>A0A074JAZ6_9RHOB</name>
<dbReference type="GO" id="GO:0019646">
    <property type="term" value="P:aerobic electron transport chain"/>
    <property type="evidence" value="ECO:0007669"/>
    <property type="project" value="InterPro"/>
</dbReference>
<reference evidence="13 14" key="1">
    <citation type="submission" date="2013-07" db="EMBL/GenBank/DDBJ databases">
        <title>Thioclava pacifica DSM 10166 Genome Sequencing.</title>
        <authorList>
            <person name="Lai Q."/>
            <person name="Shao Z."/>
        </authorList>
    </citation>
    <scope>NUCLEOTIDE SEQUENCE [LARGE SCALE GENOMIC DNA]</scope>
    <source>
        <strain evidence="13 14">DSM 10166</strain>
    </source>
</reference>
<keyword evidence="14" id="KW-1185">Reference proteome</keyword>
<evidence type="ECO:0000256" key="1">
    <source>
        <dbReference type="ARBA" id="ARBA00004651"/>
    </source>
</evidence>
<feature type="transmembrane region" description="Helical" evidence="12">
    <location>
        <begin position="99"/>
        <end position="121"/>
    </location>
</feature>
<evidence type="ECO:0008006" key="15">
    <source>
        <dbReference type="Google" id="ProtNLM"/>
    </source>
</evidence>
<feature type="transmembrane region" description="Helical" evidence="12">
    <location>
        <begin position="61"/>
        <end position="79"/>
    </location>
</feature>
<dbReference type="Proteomes" id="UP000027432">
    <property type="component" value="Unassembled WGS sequence"/>
</dbReference>
<dbReference type="GO" id="GO:0016682">
    <property type="term" value="F:oxidoreductase activity, acting on diphenols and related substances as donors, oxygen as acceptor"/>
    <property type="evidence" value="ECO:0007669"/>
    <property type="project" value="TreeGrafter"/>
</dbReference>
<feature type="transmembrane region" description="Helical" evidence="12">
    <location>
        <begin position="221"/>
        <end position="240"/>
    </location>
</feature>
<evidence type="ECO:0000313" key="14">
    <source>
        <dbReference type="Proteomes" id="UP000027432"/>
    </source>
</evidence>
<evidence type="ECO:0000313" key="13">
    <source>
        <dbReference type="EMBL" id="KEO52743.1"/>
    </source>
</evidence>
<dbReference type="PANTHER" id="PTHR30365:SF14">
    <property type="entry name" value="CYTOCHROME BD MENAQUINOL OXIDASE SUBUNIT I-RELATED"/>
    <property type="match status" value="1"/>
</dbReference>
<dbReference type="PIRSF" id="PIRSF006446">
    <property type="entry name" value="Cyt_quinol_oxidase_1"/>
    <property type="match status" value="1"/>
</dbReference>
<dbReference type="OrthoDB" id="9807042at2"/>
<evidence type="ECO:0000256" key="8">
    <source>
        <dbReference type="ARBA" id="ARBA00022982"/>
    </source>
</evidence>
<keyword evidence="5 12" id="KW-0349">Heme</keyword>
<feature type="transmembrane region" description="Helical" evidence="12">
    <location>
        <begin position="407"/>
        <end position="430"/>
    </location>
</feature>
<protein>
    <recommendedName>
        <fullName evidence="15">Cytochrome D ubiquinol oxidase subunit I</fullName>
    </recommendedName>
</protein>
<dbReference type="GO" id="GO:0070069">
    <property type="term" value="C:cytochrome complex"/>
    <property type="evidence" value="ECO:0007669"/>
    <property type="project" value="UniProtKB-UniRule"/>
</dbReference>
<keyword evidence="8 12" id="KW-0249">Electron transport</keyword>
<keyword evidence="6 12" id="KW-0812">Transmembrane</keyword>
<keyword evidence="9 12" id="KW-1133">Transmembrane helix</keyword>
<dbReference type="GO" id="GO:0046872">
    <property type="term" value="F:metal ion binding"/>
    <property type="evidence" value="ECO:0007669"/>
    <property type="project" value="UniProtKB-UniRule"/>
</dbReference>
<evidence type="ECO:0000256" key="6">
    <source>
        <dbReference type="ARBA" id="ARBA00022692"/>
    </source>
</evidence>
<dbReference type="AlphaFoldDB" id="A0A074JAZ6"/>
<accession>A0A074JAZ6</accession>
<evidence type="ECO:0000256" key="5">
    <source>
        <dbReference type="ARBA" id="ARBA00022617"/>
    </source>
</evidence>
<feature type="transmembrane region" description="Helical" evidence="12">
    <location>
        <begin position="358"/>
        <end position="379"/>
    </location>
</feature>
<dbReference type="GO" id="GO:0009055">
    <property type="term" value="F:electron transfer activity"/>
    <property type="evidence" value="ECO:0007669"/>
    <property type="project" value="UniProtKB-UniRule"/>
</dbReference>
<proteinExistence type="inferred from homology"/>
<dbReference type="PANTHER" id="PTHR30365">
    <property type="entry name" value="CYTOCHROME D UBIQUINOL OXIDASE"/>
    <property type="match status" value="1"/>
</dbReference>
<keyword evidence="10 12" id="KW-0408">Iron</keyword>
<evidence type="ECO:0000256" key="4">
    <source>
        <dbReference type="ARBA" id="ARBA00022475"/>
    </source>
</evidence>
<feature type="transmembrane region" description="Helical" evidence="12">
    <location>
        <begin position="128"/>
        <end position="149"/>
    </location>
</feature>
<keyword evidence="4 12" id="KW-1003">Cell membrane</keyword>
<keyword evidence="7 12" id="KW-0479">Metal-binding</keyword>
<dbReference type="GO" id="GO:0005886">
    <property type="term" value="C:plasma membrane"/>
    <property type="evidence" value="ECO:0007669"/>
    <property type="project" value="UniProtKB-SubCell"/>
</dbReference>
<organism evidence="13 14">
    <name type="scientific">Thioclava pacifica DSM 10166</name>
    <dbReference type="NCBI Taxonomy" id="1353537"/>
    <lineage>
        <taxon>Bacteria</taxon>
        <taxon>Pseudomonadati</taxon>
        <taxon>Pseudomonadota</taxon>
        <taxon>Alphaproteobacteria</taxon>
        <taxon>Rhodobacterales</taxon>
        <taxon>Paracoccaceae</taxon>
        <taxon>Thioclava</taxon>
    </lineage>
</organism>
<gene>
    <name evidence="13" type="ORF">TP2_07315</name>
</gene>
<sequence>MSIFDIPTLDLARAQFAFVVSAHIVFPAFSIGTASFLMVLEALRMITGKEVYLRVFEFWKHIFAVVFGMGVVSGVVMSYEFGLNFAHFADKAGPVIGPLMGYEVMTAFFLEAGFLGIMLFGRNRVNRWIYMFAVVMVAFGTLLSAFWILSVNSWMQTPAGFAMNDVGQFIPKDWWEIIFNPSLPYRFVHMVLAAYLTTALVVAGVGAWHHIKGTADDAVRTMFRMAVAMILVTAPIQILAGDQHGLNTLEHQPAKIAAMEGHWETSKGAGLILFGIPNDKTETTDYKIEIPYASSLILTHSLDGEVPGLGDFLKDERPPMTIVFFTFRIMVGLGFAFAGIGFWGAWLMWRKRLHAPGLYHKVALVFAPGGFLAIIMGWFTTEFGRQPYTVYGHFTTAESVSNLSHTAAWAGLIGFVLVYAFLFGSGIFYLGRLMKRGPEGAEPVENTPQRAAGVAGAMLAKDVTTDKSEAHA</sequence>
<evidence type="ECO:0000256" key="10">
    <source>
        <dbReference type="ARBA" id="ARBA00023004"/>
    </source>
</evidence>
<dbReference type="STRING" id="1353537.TP2_07315"/>
<feature type="transmembrane region" description="Helical" evidence="12">
    <location>
        <begin position="16"/>
        <end position="40"/>
    </location>
</feature>
<dbReference type="InterPro" id="IPR002585">
    <property type="entry name" value="Cyt-d_ubiquinol_oxidase_su_1"/>
</dbReference>
<evidence type="ECO:0000256" key="12">
    <source>
        <dbReference type="PIRNR" id="PIRNR006446"/>
    </source>
</evidence>
<evidence type="ECO:0000256" key="7">
    <source>
        <dbReference type="ARBA" id="ARBA00022723"/>
    </source>
</evidence>
<comment type="similarity">
    <text evidence="2 12">Belongs to the cytochrome ubiquinol oxidase subunit 1 family.</text>
</comment>
<dbReference type="Pfam" id="PF01654">
    <property type="entry name" value="Cyt_bd_oxida_I"/>
    <property type="match status" value="1"/>
</dbReference>
<comment type="caution">
    <text evidence="13">The sequence shown here is derived from an EMBL/GenBank/DDBJ whole genome shotgun (WGS) entry which is preliminary data.</text>
</comment>
<evidence type="ECO:0000256" key="11">
    <source>
        <dbReference type="ARBA" id="ARBA00023136"/>
    </source>
</evidence>